<name>A0A0F9VKX8_9ZZZZ</name>
<protein>
    <submittedName>
        <fullName evidence="1">Uncharacterized protein</fullName>
    </submittedName>
</protein>
<reference evidence="1" key="1">
    <citation type="journal article" date="2015" name="Nature">
        <title>Complex archaea that bridge the gap between prokaryotes and eukaryotes.</title>
        <authorList>
            <person name="Spang A."/>
            <person name="Saw J.H."/>
            <person name="Jorgensen S.L."/>
            <person name="Zaremba-Niedzwiedzka K."/>
            <person name="Martijn J."/>
            <person name="Lind A.E."/>
            <person name="van Eijk R."/>
            <person name="Schleper C."/>
            <person name="Guy L."/>
            <person name="Ettema T.J."/>
        </authorList>
    </citation>
    <scope>NUCLEOTIDE SEQUENCE</scope>
</reference>
<dbReference type="EMBL" id="LAZR01000501">
    <property type="protein sequence ID" value="KKN66438.1"/>
    <property type="molecule type" value="Genomic_DNA"/>
</dbReference>
<sequence length="57" mass="6541">MPMGFFKGYLEEVEGEKVSSLLIPHYSIAMKLFDGDLEEFTLENTCMKSKGVKFFNL</sequence>
<gene>
    <name evidence="1" type="ORF">LCGC14_0471600</name>
</gene>
<organism evidence="1">
    <name type="scientific">marine sediment metagenome</name>
    <dbReference type="NCBI Taxonomy" id="412755"/>
    <lineage>
        <taxon>unclassified sequences</taxon>
        <taxon>metagenomes</taxon>
        <taxon>ecological metagenomes</taxon>
    </lineage>
</organism>
<evidence type="ECO:0000313" key="1">
    <source>
        <dbReference type="EMBL" id="KKN66438.1"/>
    </source>
</evidence>
<comment type="caution">
    <text evidence="1">The sequence shown here is derived from an EMBL/GenBank/DDBJ whole genome shotgun (WGS) entry which is preliminary data.</text>
</comment>
<dbReference type="AlphaFoldDB" id="A0A0F9VKX8"/>
<accession>A0A0F9VKX8</accession>
<proteinExistence type="predicted"/>